<dbReference type="SUPFAM" id="SSF52833">
    <property type="entry name" value="Thioredoxin-like"/>
    <property type="match status" value="1"/>
</dbReference>
<evidence type="ECO:0000313" key="8">
    <source>
        <dbReference type="EMBL" id="NNU16072.1"/>
    </source>
</evidence>
<dbReference type="Gene3D" id="1.25.40.10">
    <property type="entry name" value="Tetratricopeptide repeat domain"/>
    <property type="match status" value="1"/>
</dbReference>
<dbReference type="GO" id="GO:0045454">
    <property type="term" value="P:cell redox homeostasis"/>
    <property type="evidence" value="ECO:0007669"/>
    <property type="project" value="TreeGrafter"/>
</dbReference>
<comment type="similarity">
    <text evidence="1">Belongs to the thioredoxin family.</text>
</comment>
<dbReference type="Pfam" id="PF14561">
    <property type="entry name" value="TPR_20"/>
    <property type="match status" value="1"/>
</dbReference>
<evidence type="ECO:0000256" key="6">
    <source>
        <dbReference type="NCBIfam" id="TIGR01068"/>
    </source>
</evidence>
<dbReference type="CDD" id="cd02947">
    <property type="entry name" value="TRX_family"/>
    <property type="match status" value="1"/>
</dbReference>
<dbReference type="Gene3D" id="3.40.30.10">
    <property type="entry name" value="Glutaredoxin"/>
    <property type="match status" value="1"/>
</dbReference>
<evidence type="ECO:0000313" key="9">
    <source>
        <dbReference type="Proteomes" id="UP000536835"/>
    </source>
</evidence>
<dbReference type="FunFam" id="3.40.30.10:FF:000001">
    <property type="entry name" value="Thioredoxin"/>
    <property type="match status" value="1"/>
</dbReference>
<dbReference type="InterPro" id="IPR011990">
    <property type="entry name" value="TPR-like_helical_dom_sf"/>
</dbReference>
<dbReference type="InterPro" id="IPR013766">
    <property type="entry name" value="Thioredoxin_domain"/>
</dbReference>
<proteinExistence type="inferred from homology"/>
<keyword evidence="9" id="KW-1185">Reference proteome</keyword>
<dbReference type="InterPro" id="IPR036249">
    <property type="entry name" value="Thioredoxin-like_sf"/>
</dbReference>
<evidence type="ECO:0000259" key="7">
    <source>
        <dbReference type="PROSITE" id="PS51352"/>
    </source>
</evidence>
<keyword evidence="3" id="KW-0249">Electron transport</keyword>
<gene>
    <name evidence="8" type="primary">trxA</name>
    <name evidence="8" type="ORF">HK107_07025</name>
</gene>
<evidence type="ECO:0000256" key="5">
    <source>
        <dbReference type="ARBA" id="ARBA00023284"/>
    </source>
</evidence>
<keyword evidence="5" id="KW-0676">Redox-active center</keyword>
<dbReference type="RefSeq" id="WP_173198010.1">
    <property type="nucleotide sequence ID" value="NZ_JABFCX010000002.1"/>
</dbReference>
<dbReference type="InterPro" id="IPR005746">
    <property type="entry name" value="Thioredoxin"/>
</dbReference>
<keyword evidence="4" id="KW-1015">Disulfide bond</keyword>
<dbReference type="InterPro" id="IPR017937">
    <property type="entry name" value="Thioredoxin_CS"/>
</dbReference>
<evidence type="ECO:0000256" key="2">
    <source>
        <dbReference type="ARBA" id="ARBA00022448"/>
    </source>
</evidence>
<evidence type="ECO:0000256" key="3">
    <source>
        <dbReference type="ARBA" id="ARBA00022982"/>
    </source>
</evidence>
<keyword evidence="2" id="KW-0813">Transport</keyword>
<dbReference type="NCBIfam" id="TIGR01068">
    <property type="entry name" value="thioredoxin"/>
    <property type="match status" value="1"/>
</dbReference>
<dbReference type="PRINTS" id="PR00421">
    <property type="entry name" value="THIOREDOXIN"/>
</dbReference>
<dbReference type="PANTHER" id="PTHR45663">
    <property type="entry name" value="GEO12009P1"/>
    <property type="match status" value="1"/>
</dbReference>
<evidence type="ECO:0000256" key="4">
    <source>
        <dbReference type="ARBA" id="ARBA00023157"/>
    </source>
</evidence>
<sequence length="319" mass="33523">MSDTPILGGNAEPPAADLVKDATIETFQADVMDASMEVPVVVDFWASWCGPCKTLGPILEKAVQARGGKVKMVKVDTDKNQMLAQQLRIQSLPTVMAFVQGQPVDGFMGAVPESEVNTFLDRIVAGAEQMGLKGGGAPGAPDPAELIAAAEQALANQDLQSAIVAYSQVLDTAEDNADVRVEAMAGIARVQAMAGDVEAARATLSQLPMGFENHPAVAQITAQLDLAKQDAPSGELAGLQQAHAANPADQDAAFAYAEGQIGAGQMTEAMDTLLGMIERDREWNEGAAKEKLLTVFEALGAGHPDVKRGRRRLSSVLFS</sequence>
<comment type="caution">
    <text evidence="8">The sequence shown here is derived from an EMBL/GenBank/DDBJ whole genome shotgun (WGS) entry which is preliminary data.</text>
</comment>
<feature type="domain" description="Thioredoxin" evidence="7">
    <location>
        <begin position="13"/>
        <end position="125"/>
    </location>
</feature>
<dbReference type="SUPFAM" id="SSF48452">
    <property type="entry name" value="TPR-like"/>
    <property type="match status" value="1"/>
</dbReference>
<dbReference type="EMBL" id="JABFCX010000002">
    <property type="protein sequence ID" value="NNU16072.1"/>
    <property type="molecule type" value="Genomic_DNA"/>
</dbReference>
<dbReference type="Pfam" id="PF14559">
    <property type="entry name" value="TPR_19"/>
    <property type="match status" value="1"/>
</dbReference>
<accession>A0A7Y3W594</accession>
<name>A0A7Y3W594_9PROT</name>
<dbReference type="PANTHER" id="PTHR45663:SF11">
    <property type="entry name" value="GEO12009P1"/>
    <property type="match status" value="1"/>
</dbReference>
<dbReference type="GO" id="GO:0005829">
    <property type="term" value="C:cytosol"/>
    <property type="evidence" value="ECO:0007669"/>
    <property type="project" value="TreeGrafter"/>
</dbReference>
<organism evidence="8 9">
    <name type="scientific">Parvularcula mediterranea</name>
    <dbReference type="NCBI Taxonomy" id="2732508"/>
    <lineage>
        <taxon>Bacteria</taxon>
        <taxon>Pseudomonadati</taxon>
        <taxon>Pseudomonadota</taxon>
        <taxon>Alphaproteobacteria</taxon>
        <taxon>Parvularculales</taxon>
        <taxon>Parvularculaceae</taxon>
        <taxon>Parvularcula</taxon>
    </lineage>
</organism>
<protein>
    <recommendedName>
        <fullName evidence="6">Thioredoxin</fullName>
    </recommendedName>
</protein>
<dbReference type="Pfam" id="PF00085">
    <property type="entry name" value="Thioredoxin"/>
    <property type="match status" value="1"/>
</dbReference>
<dbReference type="AlphaFoldDB" id="A0A7Y3W594"/>
<dbReference type="GO" id="GO:0015035">
    <property type="term" value="F:protein-disulfide reductase activity"/>
    <property type="evidence" value="ECO:0007669"/>
    <property type="project" value="UniProtKB-UniRule"/>
</dbReference>
<dbReference type="Proteomes" id="UP000536835">
    <property type="component" value="Unassembled WGS sequence"/>
</dbReference>
<dbReference type="PROSITE" id="PS51352">
    <property type="entry name" value="THIOREDOXIN_2"/>
    <property type="match status" value="1"/>
</dbReference>
<evidence type="ECO:0000256" key="1">
    <source>
        <dbReference type="ARBA" id="ARBA00008987"/>
    </source>
</evidence>
<dbReference type="GO" id="GO:0006950">
    <property type="term" value="P:response to stress"/>
    <property type="evidence" value="ECO:0007669"/>
    <property type="project" value="UniProtKB-ARBA"/>
</dbReference>
<dbReference type="PROSITE" id="PS00194">
    <property type="entry name" value="THIOREDOXIN_1"/>
    <property type="match status" value="1"/>
</dbReference>
<reference evidence="8 9" key="1">
    <citation type="submission" date="2020-05" db="EMBL/GenBank/DDBJ databases">
        <title>Parvularcula mediterraneae sp. nov., isolated from polypropylene straw from shallow seawater of the seashore of Laganas in Zakynthos island, Greece.</title>
        <authorList>
            <person name="Szabo I."/>
            <person name="Al-Omari J."/>
            <person name="Rado J."/>
            <person name="Szerdahelyi G.S."/>
        </authorList>
    </citation>
    <scope>NUCLEOTIDE SEQUENCE [LARGE SCALE GENOMIC DNA]</scope>
    <source>
        <strain evidence="8 9">ZS-1/3</strain>
    </source>
</reference>